<dbReference type="EMBL" id="CYXV01000004">
    <property type="protein sequence ID" value="CUM86289.1"/>
    <property type="molecule type" value="Genomic_DNA"/>
</dbReference>
<dbReference type="Proteomes" id="UP000095495">
    <property type="component" value="Unassembled WGS sequence"/>
</dbReference>
<dbReference type="Pfam" id="PF04404">
    <property type="entry name" value="ERF"/>
    <property type="match status" value="1"/>
</dbReference>
<dbReference type="InterPro" id="IPR007499">
    <property type="entry name" value="ERF_bacteria_virus"/>
</dbReference>
<protein>
    <submittedName>
        <fullName evidence="1">ERF superfamily</fullName>
    </submittedName>
</protein>
<dbReference type="AlphaFoldDB" id="A0A173S979"/>
<reference evidence="1 2" key="1">
    <citation type="submission" date="2015-09" db="EMBL/GenBank/DDBJ databases">
        <authorList>
            <consortium name="Pathogen Informatics"/>
        </authorList>
    </citation>
    <scope>NUCLEOTIDE SEQUENCE [LARGE SCALE GENOMIC DNA]</scope>
    <source>
        <strain evidence="1 2">2789STDY5608863</strain>
    </source>
</reference>
<dbReference type="RefSeq" id="WP_055261942.1">
    <property type="nucleotide sequence ID" value="NZ_CYXV01000004.1"/>
</dbReference>
<proteinExistence type="predicted"/>
<sequence>MAETGRKRMNIYESISKCMEEIGAVSKDAVNKQQGFKYRGIDAVMNAINPALVKNHVFIVPEVLEQQRQERTTKNGSVLIYSICRIKYTFFAEDGSCIEAVTVGEGMDSGDKATNKAMAIAFKYACFQVFCIPTEEMKDPDEETPEPVTPQFVPASAEQMHKMGEFVSAYAEMCEDAKESDIWGKLKEKYHFSGTSEISAEMAEKIITQVEVWYKGKKNKIEGA</sequence>
<evidence type="ECO:0000313" key="1">
    <source>
        <dbReference type="EMBL" id="CUM86289.1"/>
    </source>
</evidence>
<accession>A0A173S979</accession>
<evidence type="ECO:0000313" key="2">
    <source>
        <dbReference type="Proteomes" id="UP000095495"/>
    </source>
</evidence>
<gene>
    <name evidence="1" type="ORF">ERS852420_01152</name>
</gene>
<organism evidence="1 2">
    <name type="scientific">Roseburia faecis</name>
    <dbReference type="NCBI Taxonomy" id="301302"/>
    <lineage>
        <taxon>Bacteria</taxon>
        <taxon>Bacillati</taxon>
        <taxon>Bacillota</taxon>
        <taxon>Clostridia</taxon>
        <taxon>Lachnospirales</taxon>
        <taxon>Lachnospiraceae</taxon>
        <taxon>Roseburia</taxon>
    </lineage>
</organism>
<name>A0A173S979_9FIRM</name>